<dbReference type="EnsemblProtists" id="EOD13385">
    <property type="protein sequence ID" value="EOD13385"/>
    <property type="gene ID" value="EMIHUDRAFT_256835"/>
</dbReference>
<organism evidence="4 5">
    <name type="scientific">Emiliania huxleyi (strain CCMP1516)</name>
    <dbReference type="NCBI Taxonomy" id="280463"/>
    <lineage>
        <taxon>Eukaryota</taxon>
        <taxon>Haptista</taxon>
        <taxon>Haptophyta</taxon>
        <taxon>Prymnesiophyceae</taxon>
        <taxon>Isochrysidales</taxon>
        <taxon>Noelaerhabdaceae</taxon>
        <taxon>Emiliania</taxon>
    </lineage>
</organism>
<keyword evidence="5" id="KW-1185">Reference proteome</keyword>
<dbReference type="KEGG" id="ehx:EMIHUDRAFT_225057"/>
<dbReference type="EC" id="3.6.1.7" evidence="1"/>
<evidence type="ECO:0000313" key="4">
    <source>
        <dbReference type="EnsemblProtists" id="EOD37803"/>
    </source>
</evidence>
<proteinExistence type="inferred from homology"/>
<dbReference type="InterPro" id="IPR036046">
    <property type="entry name" value="Acylphosphatase-like_dom_sf"/>
</dbReference>
<dbReference type="GeneID" id="17259536"/>
<dbReference type="RefSeq" id="XP_005765814.1">
    <property type="nucleotide sequence ID" value="XM_005765757.1"/>
</dbReference>
<feature type="domain" description="Acylphosphatase-like" evidence="3">
    <location>
        <begin position="10"/>
        <end position="100"/>
    </location>
</feature>
<comment type="catalytic activity">
    <reaction evidence="1">
        <text>an acyl phosphate + H2O = a carboxylate + phosphate + H(+)</text>
        <dbReference type="Rhea" id="RHEA:14965"/>
        <dbReference type="ChEBI" id="CHEBI:15377"/>
        <dbReference type="ChEBI" id="CHEBI:15378"/>
        <dbReference type="ChEBI" id="CHEBI:29067"/>
        <dbReference type="ChEBI" id="CHEBI:43474"/>
        <dbReference type="ChEBI" id="CHEBI:59918"/>
        <dbReference type="EC" id="3.6.1.7"/>
    </reaction>
</comment>
<feature type="active site" evidence="1">
    <location>
        <position position="43"/>
    </location>
</feature>
<evidence type="ECO:0000256" key="2">
    <source>
        <dbReference type="RuleBase" id="RU004168"/>
    </source>
</evidence>
<dbReference type="Gene3D" id="3.30.70.100">
    <property type="match status" value="1"/>
</dbReference>
<dbReference type="PROSITE" id="PS51160">
    <property type="entry name" value="ACYLPHOSPHATASE_3"/>
    <property type="match status" value="1"/>
</dbReference>
<dbReference type="InterPro" id="IPR001792">
    <property type="entry name" value="Acylphosphatase-like_dom"/>
</dbReference>
<dbReference type="RefSeq" id="XP_005790232.1">
    <property type="nucleotide sequence ID" value="XM_005790175.1"/>
</dbReference>
<evidence type="ECO:0000259" key="3">
    <source>
        <dbReference type="PROSITE" id="PS51160"/>
    </source>
</evidence>
<dbReference type="GeneID" id="17283073"/>
<dbReference type="PaxDb" id="2903-EOD13385"/>
<reference evidence="5" key="1">
    <citation type="journal article" date="2013" name="Nature">
        <title>Pan genome of the phytoplankton Emiliania underpins its global distribution.</title>
        <authorList>
            <person name="Read B.A."/>
            <person name="Kegel J."/>
            <person name="Klute M.J."/>
            <person name="Kuo A."/>
            <person name="Lefebvre S.C."/>
            <person name="Maumus F."/>
            <person name="Mayer C."/>
            <person name="Miller J."/>
            <person name="Monier A."/>
            <person name="Salamov A."/>
            <person name="Young J."/>
            <person name="Aguilar M."/>
            <person name="Claverie J.M."/>
            <person name="Frickenhaus S."/>
            <person name="Gonzalez K."/>
            <person name="Herman E.K."/>
            <person name="Lin Y.C."/>
            <person name="Napier J."/>
            <person name="Ogata H."/>
            <person name="Sarno A.F."/>
            <person name="Shmutz J."/>
            <person name="Schroeder D."/>
            <person name="de Vargas C."/>
            <person name="Verret F."/>
            <person name="von Dassow P."/>
            <person name="Valentin K."/>
            <person name="Van de Peer Y."/>
            <person name="Wheeler G."/>
            <person name="Dacks J.B."/>
            <person name="Delwiche C.F."/>
            <person name="Dyhrman S.T."/>
            <person name="Glockner G."/>
            <person name="John U."/>
            <person name="Richards T."/>
            <person name="Worden A.Z."/>
            <person name="Zhang X."/>
            <person name="Grigoriev I.V."/>
            <person name="Allen A.E."/>
            <person name="Bidle K."/>
            <person name="Borodovsky M."/>
            <person name="Bowler C."/>
            <person name="Brownlee C."/>
            <person name="Cock J.M."/>
            <person name="Elias M."/>
            <person name="Gladyshev V.N."/>
            <person name="Groth M."/>
            <person name="Guda C."/>
            <person name="Hadaegh A."/>
            <person name="Iglesias-Rodriguez M.D."/>
            <person name="Jenkins J."/>
            <person name="Jones B.M."/>
            <person name="Lawson T."/>
            <person name="Leese F."/>
            <person name="Lindquist E."/>
            <person name="Lobanov A."/>
            <person name="Lomsadze A."/>
            <person name="Malik S.B."/>
            <person name="Marsh M.E."/>
            <person name="Mackinder L."/>
            <person name="Mock T."/>
            <person name="Mueller-Roeber B."/>
            <person name="Pagarete A."/>
            <person name="Parker M."/>
            <person name="Probert I."/>
            <person name="Quesneville H."/>
            <person name="Raines C."/>
            <person name="Rensing S.A."/>
            <person name="Riano-Pachon D.M."/>
            <person name="Richier S."/>
            <person name="Rokitta S."/>
            <person name="Shiraiwa Y."/>
            <person name="Soanes D.M."/>
            <person name="van der Giezen M."/>
            <person name="Wahlund T.M."/>
            <person name="Williams B."/>
            <person name="Wilson W."/>
            <person name="Wolfe G."/>
            <person name="Wurch L.L."/>
        </authorList>
    </citation>
    <scope>NUCLEOTIDE SEQUENCE</scope>
</reference>
<reference evidence="4" key="2">
    <citation type="submission" date="2024-10" db="UniProtKB">
        <authorList>
            <consortium name="EnsemblProtists"/>
        </authorList>
    </citation>
    <scope>IDENTIFICATION</scope>
</reference>
<dbReference type="PANTHER" id="PTHR47268">
    <property type="entry name" value="ACYLPHOSPHATASE"/>
    <property type="match status" value="1"/>
</dbReference>
<dbReference type="KEGG" id="ehx:EMIHUDRAFT_256835"/>
<dbReference type="HOGENOM" id="CLU_141932_3_1_1"/>
<dbReference type="PANTHER" id="PTHR47268:SF4">
    <property type="entry name" value="ACYLPHOSPHATASE"/>
    <property type="match status" value="1"/>
</dbReference>
<dbReference type="GO" id="GO:0003998">
    <property type="term" value="F:acylphosphatase activity"/>
    <property type="evidence" value="ECO:0007669"/>
    <property type="project" value="UniProtKB-EC"/>
</dbReference>
<evidence type="ECO:0000313" key="5">
    <source>
        <dbReference type="Proteomes" id="UP000013827"/>
    </source>
</evidence>
<evidence type="ECO:0000256" key="1">
    <source>
        <dbReference type="PROSITE-ProRule" id="PRU00520"/>
    </source>
</evidence>
<dbReference type="EnsemblProtists" id="EOD37803">
    <property type="protein sequence ID" value="EOD37803"/>
    <property type="gene ID" value="EMIHUDRAFT_225057"/>
</dbReference>
<accession>A0A0D3KPW8</accession>
<protein>
    <recommendedName>
        <fullName evidence="1">acylphosphatase</fullName>
        <ecNumber evidence="1">3.6.1.7</ecNumber>
    </recommendedName>
</protein>
<dbReference type="SUPFAM" id="SSF54975">
    <property type="entry name" value="Acylphosphatase/BLUF domain-like"/>
    <property type="match status" value="1"/>
</dbReference>
<dbReference type="Proteomes" id="UP000013827">
    <property type="component" value="Unassembled WGS sequence"/>
</dbReference>
<dbReference type="AlphaFoldDB" id="A0A0D3KPW8"/>
<dbReference type="Pfam" id="PF00708">
    <property type="entry name" value="Acylphosphatase"/>
    <property type="match status" value="1"/>
</dbReference>
<feature type="active site" evidence="1">
    <location>
        <position position="25"/>
    </location>
</feature>
<keyword evidence="1" id="KW-0378">Hydrolase</keyword>
<dbReference type="InterPro" id="IPR020456">
    <property type="entry name" value="Acylphosphatase"/>
</dbReference>
<sequence length="119" mass="13074">MSKATARLSRAHIFVSGRVQGVYYRDTTKAKGERLGLTGVAYNLADKRVEIVAEGPKAAIETLVEWCWKGPEGAHEVGFSNKLTRKRHVSGVEVRWELEEELGAAHQYAGFLNGGTKSS</sequence>
<name>A0A0D3KPW8_EMIH1</name>
<comment type="similarity">
    <text evidence="2">Belongs to the acylphosphatase family.</text>
</comment>